<protein>
    <submittedName>
        <fullName evidence="7">Bifunctional lytic transglycosylase/C40 family peptidase</fullName>
    </submittedName>
</protein>
<accession>A0ABY8Y2L9</accession>
<keyword evidence="3" id="KW-0378">Hydrolase</keyword>
<evidence type="ECO:0000313" key="7">
    <source>
        <dbReference type="EMBL" id="WIV61872.1"/>
    </source>
</evidence>
<name>A0ABY8Y2L9_9PSEU</name>
<dbReference type="Gene3D" id="3.90.1720.10">
    <property type="entry name" value="endopeptidase domain like (from Nostoc punctiforme)"/>
    <property type="match status" value="1"/>
</dbReference>
<dbReference type="Gene3D" id="1.10.530.10">
    <property type="match status" value="1"/>
</dbReference>
<keyword evidence="5" id="KW-1133">Transmembrane helix</keyword>
<dbReference type="EMBL" id="CP127173">
    <property type="protein sequence ID" value="WIV61872.1"/>
    <property type="molecule type" value="Genomic_DNA"/>
</dbReference>
<dbReference type="InterPro" id="IPR008258">
    <property type="entry name" value="Transglycosylase_SLT_dom_1"/>
</dbReference>
<dbReference type="InterPro" id="IPR038765">
    <property type="entry name" value="Papain-like_cys_pep_sf"/>
</dbReference>
<keyword evidence="4" id="KW-0788">Thiol protease</keyword>
<dbReference type="InterPro" id="IPR023346">
    <property type="entry name" value="Lysozyme-like_dom_sf"/>
</dbReference>
<keyword evidence="5" id="KW-0472">Membrane</keyword>
<comment type="similarity">
    <text evidence="1">Belongs to the peptidase C40 family.</text>
</comment>
<evidence type="ECO:0000256" key="1">
    <source>
        <dbReference type="ARBA" id="ARBA00007074"/>
    </source>
</evidence>
<dbReference type="RefSeq" id="WP_285459569.1">
    <property type="nucleotide sequence ID" value="NZ_CP127173.1"/>
</dbReference>
<dbReference type="PANTHER" id="PTHR47053:SF1">
    <property type="entry name" value="MUREIN DD-ENDOPEPTIDASE MEPH-RELATED"/>
    <property type="match status" value="1"/>
</dbReference>
<sequence length="331" mass="34188">MNPLLAVRAAEIARAQVREHPGRWGCLAALLVFGPPAVCLLIVVVLLAALTGTGDTSSAAGPKSAAVGDIPDDYLILYHQAAETCPGLDWSILAAIGKIETDHGRANLPGVHSGSNSAGAGGPMQFLQTTFDSVVARHPIPPGGAHPPSRYNPHDAIFAAAAYLCDSGARDGRDLHAAIFAYNHAEWYVKKVLAQAERYSCSAVQAPNTAAQTAIRFACDQLGLPYVWGGNGPAGGDRGFDCSGLTKAAYAAAGIALPRNAQTQYIAGPRVDAGRIQPGDVVFFGTSTGHITHVGLVLATASMINAPDFGKPVRIDPIGRVLGASRPAGTS</sequence>
<feature type="domain" description="NlpC/P60" evidence="6">
    <location>
        <begin position="208"/>
        <end position="331"/>
    </location>
</feature>
<evidence type="ECO:0000259" key="6">
    <source>
        <dbReference type="PROSITE" id="PS51935"/>
    </source>
</evidence>
<feature type="transmembrane region" description="Helical" evidence="5">
    <location>
        <begin position="24"/>
        <end position="50"/>
    </location>
</feature>
<gene>
    <name evidence="7" type="ORF">QP939_26310</name>
</gene>
<evidence type="ECO:0000256" key="2">
    <source>
        <dbReference type="ARBA" id="ARBA00022670"/>
    </source>
</evidence>
<dbReference type="PANTHER" id="PTHR47053">
    <property type="entry name" value="MUREIN DD-ENDOPEPTIDASE MEPH-RELATED"/>
    <property type="match status" value="1"/>
</dbReference>
<dbReference type="InterPro" id="IPR051202">
    <property type="entry name" value="Peptidase_C40"/>
</dbReference>
<organism evidence="7 8">
    <name type="scientific">Amycolatopsis nalaikhensis</name>
    <dbReference type="NCBI Taxonomy" id="715472"/>
    <lineage>
        <taxon>Bacteria</taxon>
        <taxon>Bacillati</taxon>
        <taxon>Actinomycetota</taxon>
        <taxon>Actinomycetes</taxon>
        <taxon>Pseudonocardiales</taxon>
        <taxon>Pseudonocardiaceae</taxon>
        <taxon>Amycolatopsis</taxon>
    </lineage>
</organism>
<evidence type="ECO:0000256" key="3">
    <source>
        <dbReference type="ARBA" id="ARBA00022801"/>
    </source>
</evidence>
<dbReference type="Pfam" id="PF00877">
    <property type="entry name" value="NLPC_P60"/>
    <property type="match status" value="1"/>
</dbReference>
<evidence type="ECO:0000256" key="4">
    <source>
        <dbReference type="ARBA" id="ARBA00022807"/>
    </source>
</evidence>
<dbReference type="Pfam" id="PF01464">
    <property type="entry name" value="SLT"/>
    <property type="match status" value="1"/>
</dbReference>
<reference evidence="7 8" key="1">
    <citation type="submission" date="2023-06" db="EMBL/GenBank/DDBJ databases">
        <authorList>
            <person name="Oyuntsetseg B."/>
            <person name="Kim S.B."/>
        </authorList>
    </citation>
    <scope>NUCLEOTIDE SEQUENCE [LARGE SCALE GENOMIC DNA]</scope>
    <source>
        <strain evidence="7 8">2-2</strain>
    </source>
</reference>
<dbReference type="CDD" id="cd13399">
    <property type="entry name" value="Slt35-like"/>
    <property type="match status" value="1"/>
</dbReference>
<keyword evidence="5" id="KW-0812">Transmembrane</keyword>
<keyword evidence="2" id="KW-0645">Protease</keyword>
<dbReference type="SUPFAM" id="SSF54001">
    <property type="entry name" value="Cysteine proteinases"/>
    <property type="match status" value="1"/>
</dbReference>
<evidence type="ECO:0000256" key="5">
    <source>
        <dbReference type="SAM" id="Phobius"/>
    </source>
</evidence>
<proteinExistence type="inferred from homology"/>
<dbReference type="InterPro" id="IPR000064">
    <property type="entry name" value="NLP_P60_dom"/>
</dbReference>
<dbReference type="SUPFAM" id="SSF53955">
    <property type="entry name" value="Lysozyme-like"/>
    <property type="match status" value="1"/>
</dbReference>
<keyword evidence="8" id="KW-1185">Reference proteome</keyword>
<dbReference type="Proteomes" id="UP001227101">
    <property type="component" value="Chromosome"/>
</dbReference>
<dbReference type="PROSITE" id="PS51935">
    <property type="entry name" value="NLPC_P60"/>
    <property type="match status" value="1"/>
</dbReference>
<evidence type="ECO:0000313" key="8">
    <source>
        <dbReference type="Proteomes" id="UP001227101"/>
    </source>
</evidence>